<keyword evidence="1" id="KW-1133">Transmembrane helix</keyword>
<reference evidence="2 3" key="1">
    <citation type="submission" date="2021-03" db="EMBL/GenBank/DDBJ databases">
        <title>Genomic Encyclopedia of Type Strains, Phase IV (KMG-IV): sequencing the most valuable type-strain genomes for metagenomic binning, comparative biology and taxonomic classification.</title>
        <authorList>
            <person name="Goeker M."/>
        </authorList>
    </citation>
    <scope>NUCLEOTIDE SEQUENCE [LARGE SCALE GENOMIC DNA]</scope>
    <source>
        <strain evidence="2 3">DSM 26048</strain>
    </source>
</reference>
<evidence type="ECO:0000256" key="1">
    <source>
        <dbReference type="SAM" id="Phobius"/>
    </source>
</evidence>
<sequence>MNLGVRLGGLAGLILVAACITAYFVVSHEEKPELEAPPLVISTVQPEATPDYRELAEANLQVRMNEINSWKQADRLFSTDSIEPITLVQGNREVVYLQGNQLLYEKVGETNYPSIPIVFPTKRDGYVWRSGQVAYIGFPIGPDEESSKGEWYEINLASENPNPLKRLGELPLSPARVAAMSISEEPAAAAVLVNNNGTYAEFMIDSTGKGPLLINDYSPYKSMEATDRWIASTRDAGTLSFDKVTKLNVTGTNLFVMEDAEGLLIYQNNSSYAGAYRFSGFKLEQSKVLSTDHAQAAGYRSGAASDAHVLLRVNNHAGARNMVLLTSNQAFIMEDQPKLLEEGWEVFNGLSFVKAADGLIDTISFSSEDAVSPLQDHVISLSVGAITDLNRKGSMWEGVQDGARVFLSHYDLINNRMKDPQPLWMKQLLPGETASEAQPLPVTMEISLPLTLLDLHAEQVKQGQAPEALLAELGKRNGNSNSNGKGSEDLASRNKLRKFGEAWYILTVDRLEQWDKAGFKELGQLPVSAHTSTGNDVKITAAQDYILQDGFWYVADTFGNRILKLNEKLDIVGETYVTVPSGIMDLGRGEIEVKGLHGTMRFTSELKLKTSLQAEAVPIQQSPMQKVTLLADSYFKQSPSIEWTLFEDRLYIVDSEKKTLISHFIGPMSNLYGHPKLILYENQVLVVLDDRIHVFNSSGQWQRQILFPRTRPDAIYATTVTGENSYVLDEEQGRLYLIQGYNVLQIDLASGEVSLLFRQLQTNLGKLLLDRGVLYFTLYTNNGYGAADTYNELVACRTSTGTCGRTLIPAGFTTEQIREDHVIVLRSLFDSVNTNDKQSASTYMTYKLNEEGSPE</sequence>
<keyword evidence="1" id="KW-0472">Membrane</keyword>
<dbReference type="PROSITE" id="PS51257">
    <property type="entry name" value="PROKAR_LIPOPROTEIN"/>
    <property type="match status" value="1"/>
</dbReference>
<evidence type="ECO:0000313" key="2">
    <source>
        <dbReference type="EMBL" id="MBP1989220.1"/>
    </source>
</evidence>
<name>A0ABS4INT8_9BACL</name>
<organism evidence="2 3">
    <name type="scientific">Paenibacillus eucommiae</name>
    <dbReference type="NCBI Taxonomy" id="1355755"/>
    <lineage>
        <taxon>Bacteria</taxon>
        <taxon>Bacillati</taxon>
        <taxon>Bacillota</taxon>
        <taxon>Bacilli</taxon>
        <taxon>Bacillales</taxon>
        <taxon>Paenibacillaceae</taxon>
        <taxon>Paenibacillus</taxon>
    </lineage>
</organism>
<feature type="transmembrane region" description="Helical" evidence="1">
    <location>
        <begin position="7"/>
        <end position="26"/>
    </location>
</feature>
<gene>
    <name evidence="2" type="ORF">J2Z66_000815</name>
</gene>
<comment type="caution">
    <text evidence="2">The sequence shown here is derived from an EMBL/GenBank/DDBJ whole genome shotgun (WGS) entry which is preliminary data.</text>
</comment>
<evidence type="ECO:0000313" key="3">
    <source>
        <dbReference type="Proteomes" id="UP001519287"/>
    </source>
</evidence>
<keyword evidence="1" id="KW-0812">Transmembrane</keyword>
<evidence type="ECO:0008006" key="4">
    <source>
        <dbReference type="Google" id="ProtNLM"/>
    </source>
</evidence>
<proteinExistence type="predicted"/>
<dbReference type="Proteomes" id="UP001519287">
    <property type="component" value="Unassembled WGS sequence"/>
</dbReference>
<keyword evidence="3" id="KW-1185">Reference proteome</keyword>
<accession>A0ABS4INT8</accession>
<dbReference type="RefSeq" id="WP_209970051.1">
    <property type="nucleotide sequence ID" value="NZ_JAGGLB010000002.1"/>
</dbReference>
<protein>
    <recommendedName>
        <fullName evidence="4">WG repeat-containing protein</fullName>
    </recommendedName>
</protein>
<dbReference type="EMBL" id="JAGGLB010000002">
    <property type="protein sequence ID" value="MBP1989220.1"/>
    <property type="molecule type" value="Genomic_DNA"/>
</dbReference>